<reference evidence="2" key="1">
    <citation type="journal article" date="2017" name="Gigascience">
        <title>The genome draft of coconut (Cocos nucifera).</title>
        <authorList>
            <person name="Xiao Y."/>
            <person name="Xu P."/>
            <person name="Fan H."/>
            <person name="Baudouin L."/>
            <person name="Xia W."/>
            <person name="Bocs S."/>
            <person name="Xu J."/>
            <person name="Li Q."/>
            <person name="Guo A."/>
            <person name="Zhou L."/>
            <person name="Li J."/>
            <person name="Wu Y."/>
            <person name="Ma Z."/>
            <person name="Armero A."/>
            <person name="Issali A.E."/>
            <person name="Liu N."/>
            <person name="Peng M."/>
            <person name="Yang Y."/>
        </authorList>
    </citation>
    <scope>NUCLEOTIDE SEQUENCE</scope>
    <source>
        <tissue evidence="2">Spear leaf of Hainan Tall coconut</tissue>
    </source>
</reference>
<name>A0A8K0HYQ6_COCNU</name>
<evidence type="ECO:0000313" key="3">
    <source>
        <dbReference type="Proteomes" id="UP000797356"/>
    </source>
</evidence>
<feature type="compositionally biased region" description="Basic and acidic residues" evidence="1">
    <location>
        <begin position="62"/>
        <end position="84"/>
    </location>
</feature>
<reference evidence="2" key="2">
    <citation type="submission" date="2019-07" db="EMBL/GenBank/DDBJ databases">
        <authorList>
            <person name="Yang Y."/>
            <person name="Bocs S."/>
            <person name="Baudouin L."/>
        </authorList>
    </citation>
    <scope>NUCLEOTIDE SEQUENCE</scope>
    <source>
        <tissue evidence="2">Spear leaf of Hainan Tall coconut</tissue>
    </source>
</reference>
<accession>A0A8K0HYQ6</accession>
<organism evidence="2 3">
    <name type="scientific">Cocos nucifera</name>
    <name type="common">Coconut palm</name>
    <dbReference type="NCBI Taxonomy" id="13894"/>
    <lineage>
        <taxon>Eukaryota</taxon>
        <taxon>Viridiplantae</taxon>
        <taxon>Streptophyta</taxon>
        <taxon>Embryophyta</taxon>
        <taxon>Tracheophyta</taxon>
        <taxon>Spermatophyta</taxon>
        <taxon>Magnoliopsida</taxon>
        <taxon>Liliopsida</taxon>
        <taxon>Arecaceae</taxon>
        <taxon>Arecoideae</taxon>
        <taxon>Cocoseae</taxon>
        <taxon>Attaleinae</taxon>
        <taxon>Cocos</taxon>
    </lineage>
</organism>
<feature type="region of interest" description="Disordered" evidence="1">
    <location>
        <begin position="1"/>
        <end position="112"/>
    </location>
</feature>
<dbReference type="Proteomes" id="UP000797356">
    <property type="component" value="Chromosome 2"/>
</dbReference>
<feature type="compositionally biased region" description="Low complexity" evidence="1">
    <location>
        <begin position="48"/>
        <end position="59"/>
    </location>
</feature>
<protein>
    <submittedName>
        <fullName evidence="2">Uncharacterized protein</fullName>
    </submittedName>
</protein>
<dbReference type="EMBL" id="CM017873">
    <property type="protein sequence ID" value="KAG1330344.1"/>
    <property type="molecule type" value="Genomic_DNA"/>
</dbReference>
<keyword evidence="3" id="KW-1185">Reference proteome</keyword>
<gene>
    <name evidence="2" type="ORF">COCNU_02G003120</name>
</gene>
<evidence type="ECO:0000313" key="2">
    <source>
        <dbReference type="EMBL" id="KAG1330344.1"/>
    </source>
</evidence>
<comment type="caution">
    <text evidence="2">The sequence shown here is derived from an EMBL/GenBank/DDBJ whole genome shotgun (WGS) entry which is preliminary data.</text>
</comment>
<feature type="compositionally biased region" description="Basic and acidic residues" evidence="1">
    <location>
        <begin position="21"/>
        <end position="34"/>
    </location>
</feature>
<feature type="compositionally biased region" description="Polar residues" evidence="1">
    <location>
        <begin position="1"/>
        <end position="13"/>
    </location>
</feature>
<dbReference type="AlphaFoldDB" id="A0A8K0HYQ6"/>
<sequence>MASNQAEKPNQESLPVANCQCDEHTTTPKHHEADTTQIPVVKSKRNLAHSSSSHEQSAATGKTREIINKEPVKPTKSEHNMIIEKKKKKKKKSKSKSKHYKDDSSSNESEDDIWGKKVLVFSQF</sequence>
<proteinExistence type="predicted"/>
<evidence type="ECO:0000256" key="1">
    <source>
        <dbReference type="SAM" id="MobiDB-lite"/>
    </source>
</evidence>
<feature type="compositionally biased region" description="Basic residues" evidence="1">
    <location>
        <begin position="85"/>
        <end position="99"/>
    </location>
</feature>